<dbReference type="PANTHER" id="PTHR12277:SF81">
    <property type="entry name" value="PROTEIN ABHD13"/>
    <property type="match status" value="1"/>
</dbReference>
<accession>A0ABR1FXW6</accession>
<dbReference type="Proteomes" id="UP001363151">
    <property type="component" value="Unassembled WGS sequence"/>
</dbReference>
<dbReference type="EMBL" id="JBBJCI010000208">
    <property type="protein sequence ID" value="KAK7240961.1"/>
    <property type="molecule type" value="Genomic_DNA"/>
</dbReference>
<dbReference type="InterPro" id="IPR022742">
    <property type="entry name" value="Hydrolase_4"/>
</dbReference>
<name>A0ABR1FXW6_AURAN</name>
<evidence type="ECO:0000313" key="2">
    <source>
        <dbReference type="EMBL" id="KAK7240961.1"/>
    </source>
</evidence>
<evidence type="ECO:0000313" key="3">
    <source>
        <dbReference type="Proteomes" id="UP001363151"/>
    </source>
</evidence>
<dbReference type="PANTHER" id="PTHR12277">
    <property type="entry name" value="ALPHA/BETA HYDROLASE DOMAIN-CONTAINING PROTEIN"/>
    <property type="match status" value="1"/>
</dbReference>
<keyword evidence="3" id="KW-1185">Reference proteome</keyword>
<comment type="caution">
    <text evidence="2">The sequence shown here is derived from an EMBL/GenBank/DDBJ whole genome shotgun (WGS) entry which is preliminary data.</text>
</comment>
<dbReference type="SUPFAM" id="SSF53474">
    <property type="entry name" value="alpha/beta-Hydrolases"/>
    <property type="match status" value="1"/>
</dbReference>
<gene>
    <name evidence="2" type="ORF">SO694_00055218</name>
</gene>
<feature type="domain" description="Serine aminopeptidase S33" evidence="1">
    <location>
        <begin position="108"/>
        <end position="226"/>
    </location>
</feature>
<proteinExistence type="predicted"/>
<dbReference type="Pfam" id="PF12146">
    <property type="entry name" value="Hydrolase_4"/>
    <property type="match status" value="1"/>
</dbReference>
<protein>
    <submittedName>
        <fullName evidence="2">Abhydrolase</fullName>
    </submittedName>
</protein>
<organism evidence="2 3">
    <name type="scientific">Aureococcus anophagefferens</name>
    <name type="common">Harmful bloom alga</name>
    <dbReference type="NCBI Taxonomy" id="44056"/>
    <lineage>
        <taxon>Eukaryota</taxon>
        <taxon>Sar</taxon>
        <taxon>Stramenopiles</taxon>
        <taxon>Ochrophyta</taxon>
        <taxon>Pelagophyceae</taxon>
        <taxon>Pelagomonadales</taxon>
        <taxon>Pelagomonadaceae</taxon>
        <taxon>Aureococcus</taxon>
    </lineage>
</organism>
<reference evidence="2 3" key="1">
    <citation type="submission" date="2024-03" db="EMBL/GenBank/DDBJ databases">
        <title>Aureococcus anophagefferens CCMP1851 and Kratosvirus quantuckense: Draft genome of a second virus-susceptible host strain in the model system.</title>
        <authorList>
            <person name="Chase E."/>
            <person name="Truchon A.R."/>
            <person name="Schepens W."/>
            <person name="Wilhelm S.W."/>
        </authorList>
    </citation>
    <scope>NUCLEOTIDE SEQUENCE [LARGE SCALE GENOMIC DNA]</scope>
    <source>
        <strain evidence="2 3">CCMP1851</strain>
    </source>
</reference>
<evidence type="ECO:0000259" key="1">
    <source>
        <dbReference type="Pfam" id="PF12146"/>
    </source>
</evidence>
<dbReference type="InterPro" id="IPR029058">
    <property type="entry name" value="AB_hydrolase_fold"/>
</dbReference>
<dbReference type="Gene3D" id="3.40.50.1820">
    <property type="entry name" value="alpha/beta hydrolase"/>
    <property type="match status" value="1"/>
</dbReference>
<sequence length="392" mass="40395">MLDGISNGIAKALNCLFPHPSLSPRDDGDAMADFEHNPLADMMQGLMNGNIWDMPMVQQVIFPSRQASAEFPGATSGPKRDGAVDVAPGVAVGFRAYVPREGCDRVALHFHGNAEVCGEADDIAPVFHAAGFALVSVDYRGYGWSTGSPGVTHLCGDADAVLDFLVKGGVPGIAEGCKVVAWGRSIGALSAVHLAASRAASVYGLVVDSGLMSIASLPMVKQLAATMGAGEMLGGLKDPTAAPFGSTTLRKAQTVGCPSLVLHGDRDDIVPASQGLSCFNALGAPDKVHERFAAAGHNDVLATELARWSAAVAALLAKAAAFENSHPARAAVETHALSAEKFNGKKGVVVAPAKVDAGAPPRARVQFEDAAMGEKAIKLANLAVVDRAPYLA</sequence>